<evidence type="ECO:0000313" key="3">
    <source>
        <dbReference type="Proteomes" id="UP000541444"/>
    </source>
</evidence>
<gene>
    <name evidence="2" type="ORF">GIB67_023099</name>
</gene>
<dbReference type="AlphaFoldDB" id="A0A7J7M5U3"/>
<name>A0A7J7M5U3_9MAGN</name>
<dbReference type="Proteomes" id="UP000541444">
    <property type="component" value="Unassembled WGS sequence"/>
</dbReference>
<feature type="non-terminal residue" evidence="2">
    <location>
        <position position="1"/>
    </location>
</feature>
<dbReference type="EMBL" id="JACGCM010001753">
    <property type="protein sequence ID" value="KAF6150144.1"/>
    <property type="molecule type" value="Genomic_DNA"/>
</dbReference>
<proteinExistence type="predicted"/>
<dbReference type="InterPro" id="IPR044824">
    <property type="entry name" value="MAIN-like"/>
</dbReference>
<feature type="domain" description="Aminotransferase-like plant mobile" evidence="1">
    <location>
        <begin position="16"/>
        <end position="76"/>
    </location>
</feature>
<reference evidence="2 3" key="1">
    <citation type="journal article" date="2020" name="IScience">
        <title>Genome Sequencing of the Endangered Kingdonia uniflora (Circaeasteraceae, Ranunculales) Reveals Potential Mechanisms of Evolutionary Specialization.</title>
        <authorList>
            <person name="Sun Y."/>
            <person name="Deng T."/>
            <person name="Zhang A."/>
            <person name="Moore M.J."/>
            <person name="Landis J.B."/>
            <person name="Lin N."/>
            <person name="Zhang H."/>
            <person name="Zhang X."/>
            <person name="Huang J."/>
            <person name="Zhang X."/>
            <person name="Sun H."/>
            <person name="Wang H."/>
        </authorList>
    </citation>
    <scope>NUCLEOTIDE SEQUENCE [LARGE SCALE GENOMIC DNA]</scope>
    <source>
        <strain evidence="2">TB1705</strain>
        <tissue evidence="2">Leaf</tissue>
    </source>
</reference>
<sequence length="77" mass="8385">VGGTCGCTDASGEVELQIATRAYILHLIGSLLYSDKSNTKIHMKFILLLKDIPKIKNYAWGGALLVHLFRQLGVAAK</sequence>
<dbReference type="OrthoDB" id="1936739at2759"/>
<dbReference type="GO" id="GO:0010073">
    <property type="term" value="P:meristem maintenance"/>
    <property type="evidence" value="ECO:0007669"/>
    <property type="project" value="InterPro"/>
</dbReference>
<evidence type="ECO:0000259" key="1">
    <source>
        <dbReference type="Pfam" id="PF10536"/>
    </source>
</evidence>
<accession>A0A7J7M5U3</accession>
<organism evidence="2 3">
    <name type="scientific">Kingdonia uniflora</name>
    <dbReference type="NCBI Taxonomy" id="39325"/>
    <lineage>
        <taxon>Eukaryota</taxon>
        <taxon>Viridiplantae</taxon>
        <taxon>Streptophyta</taxon>
        <taxon>Embryophyta</taxon>
        <taxon>Tracheophyta</taxon>
        <taxon>Spermatophyta</taxon>
        <taxon>Magnoliopsida</taxon>
        <taxon>Ranunculales</taxon>
        <taxon>Circaeasteraceae</taxon>
        <taxon>Kingdonia</taxon>
    </lineage>
</organism>
<evidence type="ECO:0000313" key="2">
    <source>
        <dbReference type="EMBL" id="KAF6150144.1"/>
    </source>
</evidence>
<dbReference type="InterPro" id="IPR019557">
    <property type="entry name" value="AminoTfrase-like_pln_mobile"/>
</dbReference>
<dbReference type="PANTHER" id="PTHR46033:SF8">
    <property type="entry name" value="PROTEIN MAINTENANCE OF MERISTEMS-LIKE"/>
    <property type="match status" value="1"/>
</dbReference>
<dbReference type="PANTHER" id="PTHR46033">
    <property type="entry name" value="PROTEIN MAIN-LIKE 2"/>
    <property type="match status" value="1"/>
</dbReference>
<dbReference type="Pfam" id="PF10536">
    <property type="entry name" value="PMD"/>
    <property type="match status" value="1"/>
</dbReference>
<keyword evidence="3" id="KW-1185">Reference proteome</keyword>
<comment type="caution">
    <text evidence="2">The sequence shown here is derived from an EMBL/GenBank/DDBJ whole genome shotgun (WGS) entry which is preliminary data.</text>
</comment>
<protein>
    <recommendedName>
        <fullName evidence="1">Aminotransferase-like plant mobile domain-containing protein</fullName>
    </recommendedName>
</protein>